<reference evidence="1 2" key="1">
    <citation type="submission" date="2019-02" db="EMBL/GenBank/DDBJ databases">
        <title>Deep-cultivation of Planctomycetes and their phenomic and genomic characterization uncovers novel biology.</title>
        <authorList>
            <person name="Wiegand S."/>
            <person name="Jogler M."/>
            <person name="Boedeker C."/>
            <person name="Pinto D."/>
            <person name="Vollmers J."/>
            <person name="Rivas-Marin E."/>
            <person name="Kohn T."/>
            <person name="Peeters S.H."/>
            <person name="Heuer A."/>
            <person name="Rast P."/>
            <person name="Oberbeckmann S."/>
            <person name="Bunk B."/>
            <person name="Jeske O."/>
            <person name="Meyerdierks A."/>
            <person name="Storesund J.E."/>
            <person name="Kallscheuer N."/>
            <person name="Luecker S."/>
            <person name="Lage O.M."/>
            <person name="Pohl T."/>
            <person name="Merkel B.J."/>
            <person name="Hornburger P."/>
            <person name="Mueller R.-W."/>
            <person name="Bruemmer F."/>
            <person name="Labrenz M."/>
            <person name="Spormann A.M."/>
            <person name="Op den Camp H."/>
            <person name="Overmann J."/>
            <person name="Amann R."/>
            <person name="Jetten M.S.M."/>
            <person name="Mascher T."/>
            <person name="Medema M.H."/>
            <person name="Devos D.P."/>
            <person name="Kaster A.-K."/>
            <person name="Ovreas L."/>
            <person name="Rohde M."/>
            <person name="Galperin M.Y."/>
            <person name="Jogler C."/>
        </authorList>
    </citation>
    <scope>NUCLEOTIDE SEQUENCE [LARGE SCALE GENOMIC DNA]</scope>
    <source>
        <strain evidence="1 2">Pan181</strain>
    </source>
</reference>
<accession>A0A518AGN6</accession>
<protein>
    <submittedName>
        <fullName evidence="1">Uncharacterized protein</fullName>
    </submittedName>
</protein>
<gene>
    <name evidence="1" type="ORF">Pan181_00550</name>
</gene>
<name>A0A518AGN6_9BACT</name>
<dbReference type="OrthoDB" id="220607at2"/>
<dbReference type="RefSeq" id="WP_145244922.1">
    <property type="nucleotide sequence ID" value="NZ_CP036278.1"/>
</dbReference>
<evidence type="ECO:0000313" key="2">
    <source>
        <dbReference type="Proteomes" id="UP000315750"/>
    </source>
</evidence>
<proteinExistence type="predicted"/>
<organism evidence="1 2">
    <name type="scientific">Aeoliella mucimassa</name>
    <dbReference type="NCBI Taxonomy" id="2527972"/>
    <lineage>
        <taxon>Bacteria</taxon>
        <taxon>Pseudomonadati</taxon>
        <taxon>Planctomycetota</taxon>
        <taxon>Planctomycetia</taxon>
        <taxon>Pirellulales</taxon>
        <taxon>Lacipirellulaceae</taxon>
        <taxon>Aeoliella</taxon>
    </lineage>
</organism>
<sequence>MTSAPFQPDDACLAKLQEVVGYLNFSSGTHDPKFFANLNEVFRAVEQHTGASNETVPELLAAIANRAEGLHAEGGAFGDISQVRQVLQVLAHQFLDDYRQFHRDLLRHRTDAELWRPLLLARVFETVLRFTTLEVETEIDDVVAAARDSLDNYIGYRPVPVLETQKIEPYRHEWICPIPLYVEGAGVSAGPFEEVVQQTLEILRNTPPDLLSDAWFQLEHLEELALDPRAYDFDHPVNKRPNYHFGQWDPNRIDNKGYYRRFILQPLMVSSLLTRVRGAEALDRDPDQLMFEAAAVLAGTILMASGTSGNGPGCHGSDVTLGTLLPHIADYRDRFYEQLLAQTKGPHGDWLRNEAERTRQPFGGARQHLNHELARRRAVQQQRVHLAQVYARMGYPDAALEQAQSVRVASARMLCQIYCRLTAGHHAIDRRRLEQVVTYLDETTDLLNRGIECGALVDPWSILGFGANFSLFPSIEDTVRDYRVDDLIQLVEQTLDLCSRAWAEAAAIDRADLEEKFSKQLTKLADWWDTFGSTQVGGVKSLDAKEIEVSTNLVAGALNTWHKAGAAAGDVGFWGMFVETFDTSKAFQLVIEALLDKGDLVASMALMMQWLSQVDYTPLEDGDASLHPLALRWMQMLSARCQESGDDQWPFLARFFGQLEASAEEYWHVPEFELGKSFNRFAGPDDSIFDDDEEAYEEGEEYGDESELEDDDVDNLFQAAYDEVTYRDSTDDGLDSAIFDPDADASDYELEDEANRLRERLALLTTVAKLWKHTAIGWDASAPERREQFDVWQREAVVKYGQLVDLLEEVHQHRVPPPTMSHESMVEYDRRRMILESLIEQIITTCVEMSDAGRLLRAAAGVSHASEVAPSSAIARTIEILRSILSGDAAGVRQHWEHFAKSLVAQELLYVPLSKGGSPSRIVKARALHGLIRALLGWLPRLGLVRETCELLDIAQRMETEHPVGPGAITEYDTLFEQGYQALVECVVASAEQWDGNSSPNDLMLVEALQDLTESQLGRWLRHSKTVRLSVVEKLGSREDWAQFVDFVHRYGRDLFTQRFLSLGNLRSILHQGVNTWLSNQQLEPDDDHSLLVDELGTRIQRDQAIELLTIAIDTVVENFREYRDYNATTTQSDHGEMFYSFVDFLRLRASYDRSAWNMKPVFLAHEILIRQGRDSAAEMWRLDIAAQTADRADHYLQAFAALCDKYGMRLPTVAERLGERFIRSLTVDRLRVLVAPAIKAIDNEQDTGAFAALETEIANLVTEPSGSGLDIPDWVAAIEEEVTKVRRTRHHHPPEVSLRSRIHQVTLPWEDLQTQLRSK</sequence>
<dbReference type="Proteomes" id="UP000315750">
    <property type="component" value="Chromosome"/>
</dbReference>
<keyword evidence="2" id="KW-1185">Reference proteome</keyword>
<dbReference type="KEGG" id="amuc:Pan181_00550"/>
<evidence type="ECO:0000313" key="1">
    <source>
        <dbReference type="EMBL" id="QDU53877.1"/>
    </source>
</evidence>
<dbReference type="EMBL" id="CP036278">
    <property type="protein sequence ID" value="QDU53877.1"/>
    <property type="molecule type" value="Genomic_DNA"/>
</dbReference>